<proteinExistence type="predicted"/>
<evidence type="ECO:0000313" key="3">
    <source>
        <dbReference type="EMBL" id="TCU62669.1"/>
    </source>
</evidence>
<organism evidence="3 4">
    <name type="scientific">Longicatena caecimuris</name>
    <dbReference type="NCBI Taxonomy" id="1796635"/>
    <lineage>
        <taxon>Bacteria</taxon>
        <taxon>Bacillati</taxon>
        <taxon>Bacillota</taxon>
        <taxon>Erysipelotrichia</taxon>
        <taxon>Erysipelotrichales</taxon>
        <taxon>Erysipelotrichaceae</taxon>
        <taxon>Longicatena</taxon>
    </lineage>
</organism>
<dbReference type="GeneID" id="73795297"/>
<feature type="compositionally biased region" description="Polar residues" evidence="1">
    <location>
        <begin position="163"/>
        <end position="176"/>
    </location>
</feature>
<evidence type="ECO:0000313" key="4">
    <source>
        <dbReference type="Proteomes" id="UP000295773"/>
    </source>
</evidence>
<keyword evidence="2" id="KW-0732">Signal</keyword>
<dbReference type="RefSeq" id="WP_008689011.1">
    <property type="nucleotide sequence ID" value="NZ_AP024510.1"/>
</dbReference>
<dbReference type="Proteomes" id="UP000295773">
    <property type="component" value="Unassembled WGS sequence"/>
</dbReference>
<keyword evidence="4" id="KW-1185">Reference proteome</keyword>
<name>A0A4R3TLX3_9FIRM</name>
<reference evidence="3 4" key="1">
    <citation type="submission" date="2019-03" db="EMBL/GenBank/DDBJ databases">
        <title>Genomic Encyclopedia of Type Strains, Phase IV (KMG-IV): sequencing the most valuable type-strain genomes for metagenomic binning, comparative biology and taxonomic classification.</title>
        <authorList>
            <person name="Goeker M."/>
        </authorList>
    </citation>
    <scope>NUCLEOTIDE SEQUENCE [LARGE SCALE GENOMIC DNA]</scope>
    <source>
        <strain evidence="3 4">DSM 29481</strain>
    </source>
</reference>
<evidence type="ECO:0000256" key="2">
    <source>
        <dbReference type="SAM" id="SignalP"/>
    </source>
</evidence>
<protein>
    <recommendedName>
        <fullName evidence="5">Lipoprotein</fullName>
    </recommendedName>
</protein>
<gene>
    <name evidence="3" type="ORF">EDD61_10382</name>
</gene>
<evidence type="ECO:0000256" key="1">
    <source>
        <dbReference type="SAM" id="MobiDB-lite"/>
    </source>
</evidence>
<dbReference type="EMBL" id="SMBP01000003">
    <property type="protein sequence ID" value="TCU62669.1"/>
    <property type="molecule type" value="Genomic_DNA"/>
</dbReference>
<feature type="compositionally biased region" description="Polar residues" evidence="1">
    <location>
        <begin position="183"/>
        <end position="195"/>
    </location>
</feature>
<feature type="region of interest" description="Disordered" evidence="1">
    <location>
        <begin position="162"/>
        <end position="224"/>
    </location>
</feature>
<feature type="compositionally biased region" description="Low complexity" evidence="1">
    <location>
        <begin position="196"/>
        <end position="224"/>
    </location>
</feature>
<comment type="caution">
    <text evidence="3">The sequence shown here is derived from an EMBL/GenBank/DDBJ whole genome shotgun (WGS) entry which is preliminary data.</text>
</comment>
<dbReference type="PROSITE" id="PS51257">
    <property type="entry name" value="PROKAR_LIPOPROTEIN"/>
    <property type="match status" value="1"/>
</dbReference>
<feature type="chain" id="PRO_5039011562" description="Lipoprotein" evidence="2">
    <location>
        <begin position="21"/>
        <end position="224"/>
    </location>
</feature>
<sequence>MKKTMKVLLAAFLFTGILQGCSSNNNETTGKENQSDTGDVANDVKNDIDDSIDNVMSFFNNKKVELENMQPIKNMEFAAYEGKSFEVNGKTAYLYRVKSNDENMKKVLKEAREKGKVRVNIKNKEMEYGAKVNGNFLLLYDPNADMNDVLTTFDGYTSGGVNAGTSAKDTTNTPTSDGAYGNAKTNDPNAGNTTSGNQNGDVNNNGKTNANNTNGTNAAGQNEN</sequence>
<dbReference type="AlphaFoldDB" id="A0A4R3TLX3"/>
<evidence type="ECO:0008006" key="5">
    <source>
        <dbReference type="Google" id="ProtNLM"/>
    </source>
</evidence>
<feature type="signal peptide" evidence="2">
    <location>
        <begin position="1"/>
        <end position="20"/>
    </location>
</feature>
<accession>A0A4R3TLX3</accession>